<dbReference type="Gene3D" id="1.10.510.10">
    <property type="entry name" value="Transferase(Phosphotransferase) domain 1"/>
    <property type="match status" value="1"/>
</dbReference>
<reference evidence="13" key="1">
    <citation type="submission" date="2023-07" db="EMBL/GenBank/DDBJ databases">
        <title>Comparative genomics of wheat-associated soil bacteria to identify genetic determinants of phenazine resistance.</title>
        <authorList>
            <person name="Mouncey N."/>
        </authorList>
    </citation>
    <scope>NUCLEOTIDE SEQUENCE</scope>
    <source>
        <strain evidence="13">V4I22</strain>
    </source>
</reference>
<sequence length="689" mass="75939">MLNEVLAGRFRITGLLGSGGMGQVWAAEDERMRRDVAIKVVHPQYGVGESETQARFQREVQLAGRLAHQNIVTVHDWGEVRVDRRKTLYLVMELVRGVSLGKRLKGTVPTPWPLAVGWAAQITLALEAAHGHGVVHRDIKPANALLTPDGTVKVLDFGVAKFMGETIGARELTVTGEPLGSPMYMSPEQALGDREVDHRSDLYSLGCLLYHAVTSTPPFTSATPWAVLRMQIDDAPVAPVERAGGIPDRLNHLILRLLAKRPEERPPDAATVHETLVTVLVEHALTSSGGETLDTAELGRGAALPVRLLKAARLKADRLLEATTDEVARRRTRAERDLAARQEAAEVRLRLLTDTSRAEAEQALAEARAEAERITEGAKTAAARARMAAAARALLSHRSAGEQAVEKAAEARESARRIVADARAEAERIVAEARERAHEGAPAEFAPAEFAPAESAAIERSRPETAEPDWFEWPAPPAESLLDLGSAKEERDLPYLRFLPETETETETQPDIEPDAQSLALAMSDAVEPPPQRQDAPVARVRFKVVRPGYARTVVDDHILRLVVARRGAESEVTWLEEQFVDRYVEATTSDHSLPETKNAARNEALRSIAHARAEARLEYSRRRESDPPPTASDLFAVVRRGYDRVQVDQRYDQLVREKIRAEARIAALRELLKTLPSPELPHQQTSPE</sequence>
<dbReference type="InterPro" id="IPR000719">
    <property type="entry name" value="Prot_kinase_dom"/>
</dbReference>
<dbReference type="SUPFAM" id="SSF56112">
    <property type="entry name" value="Protein kinase-like (PK-like)"/>
    <property type="match status" value="1"/>
</dbReference>
<accession>A0AAW8FFG5</accession>
<dbReference type="AlphaFoldDB" id="A0AAW8FFG5"/>
<feature type="coiled-coil region" evidence="10">
    <location>
        <begin position="405"/>
        <end position="432"/>
    </location>
</feature>
<name>A0AAW8FFG5_9ACTN</name>
<protein>
    <recommendedName>
        <fullName evidence="1">non-specific serine/threonine protein kinase</fullName>
        <ecNumber evidence="1">2.7.11.1</ecNumber>
    </recommendedName>
</protein>
<evidence type="ECO:0000256" key="5">
    <source>
        <dbReference type="ARBA" id="ARBA00022777"/>
    </source>
</evidence>
<evidence type="ECO:0000256" key="9">
    <source>
        <dbReference type="PROSITE-ProRule" id="PRU10141"/>
    </source>
</evidence>
<feature type="compositionally biased region" description="Low complexity" evidence="11">
    <location>
        <begin position="442"/>
        <end position="456"/>
    </location>
</feature>
<dbReference type="InterPro" id="IPR011009">
    <property type="entry name" value="Kinase-like_dom_sf"/>
</dbReference>
<organism evidence="13 14">
    <name type="scientific">Streptomyces canus</name>
    <dbReference type="NCBI Taxonomy" id="58343"/>
    <lineage>
        <taxon>Bacteria</taxon>
        <taxon>Bacillati</taxon>
        <taxon>Actinomycetota</taxon>
        <taxon>Actinomycetes</taxon>
        <taxon>Kitasatosporales</taxon>
        <taxon>Streptomycetaceae</taxon>
        <taxon>Streptomyces</taxon>
        <taxon>Streptomyces aurantiacus group</taxon>
    </lineage>
</organism>
<comment type="catalytic activity">
    <reaction evidence="8">
        <text>L-seryl-[protein] + ATP = O-phospho-L-seryl-[protein] + ADP + H(+)</text>
        <dbReference type="Rhea" id="RHEA:17989"/>
        <dbReference type="Rhea" id="RHEA-COMP:9863"/>
        <dbReference type="Rhea" id="RHEA-COMP:11604"/>
        <dbReference type="ChEBI" id="CHEBI:15378"/>
        <dbReference type="ChEBI" id="CHEBI:29999"/>
        <dbReference type="ChEBI" id="CHEBI:30616"/>
        <dbReference type="ChEBI" id="CHEBI:83421"/>
        <dbReference type="ChEBI" id="CHEBI:456216"/>
        <dbReference type="EC" id="2.7.11.1"/>
    </reaction>
</comment>
<proteinExistence type="predicted"/>
<feature type="region of interest" description="Disordered" evidence="11">
    <location>
        <begin position="438"/>
        <end position="478"/>
    </location>
</feature>
<dbReference type="GO" id="GO:0004674">
    <property type="term" value="F:protein serine/threonine kinase activity"/>
    <property type="evidence" value="ECO:0007669"/>
    <property type="project" value="UniProtKB-KW"/>
</dbReference>
<comment type="caution">
    <text evidence="13">The sequence shown here is derived from an EMBL/GenBank/DDBJ whole genome shotgun (WGS) entry which is preliminary data.</text>
</comment>
<keyword evidence="5" id="KW-0418">Kinase</keyword>
<evidence type="ECO:0000313" key="13">
    <source>
        <dbReference type="EMBL" id="MDQ0908547.1"/>
    </source>
</evidence>
<dbReference type="SMART" id="SM00220">
    <property type="entry name" value="S_TKc"/>
    <property type="match status" value="1"/>
</dbReference>
<keyword evidence="6 9" id="KW-0067">ATP-binding</keyword>
<dbReference type="Proteomes" id="UP001234216">
    <property type="component" value="Unassembled WGS sequence"/>
</dbReference>
<dbReference type="EC" id="2.7.11.1" evidence="1"/>
<evidence type="ECO:0000313" key="14">
    <source>
        <dbReference type="Proteomes" id="UP001234216"/>
    </source>
</evidence>
<dbReference type="PROSITE" id="PS00107">
    <property type="entry name" value="PROTEIN_KINASE_ATP"/>
    <property type="match status" value="1"/>
</dbReference>
<dbReference type="PANTHER" id="PTHR43289">
    <property type="entry name" value="MITOGEN-ACTIVATED PROTEIN KINASE KINASE KINASE 20-RELATED"/>
    <property type="match status" value="1"/>
</dbReference>
<dbReference type="InterPro" id="IPR017441">
    <property type="entry name" value="Protein_kinase_ATP_BS"/>
</dbReference>
<evidence type="ECO:0000256" key="6">
    <source>
        <dbReference type="ARBA" id="ARBA00022840"/>
    </source>
</evidence>
<evidence type="ECO:0000256" key="4">
    <source>
        <dbReference type="ARBA" id="ARBA00022741"/>
    </source>
</evidence>
<dbReference type="Gene3D" id="3.30.200.20">
    <property type="entry name" value="Phosphorylase Kinase, domain 1"/>
    <property type="match status" value="1"/>
</dbReference>
<gene>
    <name evidence="13" type="ORF">QFZ22_004532</name>
</gene>
<keyword evidence="4 9" id="KW-0547">Nucleotide-binding</keyword>
<dbReference type="GO" id="GO:0005524">
    <property type="term" value="F:ATP binding"/>
    <property type="evidence" value="ECO:0007669"/>
    <property type="project" value="UniProtKB-UniRule"/>
</dbReference>
<comment type="catalytic activity">
    <reaction evidence="7">
        <text>L-threonyl-[protein] + ATP = O-phospho-L-threonyl-[protein] + ADP + H(+)</text>
        <dbReference type="Rhea" id="RHEA:46608"/>
        <dbReference type="Rhea" id="RHEA-COMP:11060"/>
        <dbReference type="Rhea" id="RHEA-COMP:11605"/>
        <dbReference type="ChEBI" id="CHEBI:15378"/>
        <dbReference type="ChEBI" id="CHEBI:30013"/>
        <dbReference type="ChEBI" id="CHEBI:30616"/>
        <dbReference type="ChEBI" id="CHEBI:61977"/>
        <dbReference type="ChEBI" id="CHEBI:456216"/>
        <dbReference type="EC" id="2.7.11.1"/>
    </reaction>
</comment>
<evidence type="ECO:0000256" key="7">
    <source>
        <dbReference type="ARBA" id="ARBA00047899"/>
    </source>
</evidence>
<dbReference type="Pfam" id="PF00069">
    <property type="entry name" value="Pkinase"/>
    <property type="match status" value="1"/>
</dbReference>
<feature type="domain" description="Protein kinase" evidence="12">
    <location>
        <begin position="10"/>
        <end position="276"/>
    </location>
</feature>
<dbReference type="RefSeq" id="WP_306977921.1">
    <property type="nucleotide sequence ID" value="NZ_JAUSZV010000005.1"/>
</dbReference>
<evidence type="ECO:0000256" key="8">
    <source>
        <dbReference type="ARBA" id="ARBA00048679"/>
    </source>
</evidence>
<dbReference type="FunFam" id="3.30.200.20:FF:000035">
    <property type="entry name" value="Serine/threonine protein kinase Stk1"/>
    <property type="match status" value="1"/>
</dbReference>
<evidence type="ECO:0000256" key="10">
    <source>
        <dbReference type="SAM" id="Coils"/>
    </source>
</evidence>
<dbReference type="PANTHER" id="PTHR43289:SF6">
    <property type="entry name" value="SERINE_THREONINE-PROTEIN KINASE NEKL-3"/>
    <property type="match status" value="1"/>
</dbReference>
<keyword evidence="10" id="KW-0175">Coiled coil</keyword>
<evidence type="ECO:0000256" key="3">
    <source>
        <dbReference type="ARBA" id="ARBA00022679"/>
    </source>
</evidence>
<keyword evidence="3" id="KW-0808">Transferase</keyword>
<dbReference type="PROSITE" id="PS50011">
    <property type="entry name" value="PROTEIN_KINASE_DOM"/>
    <property type="match status" value="1"/>
</dbReference>
<dbReference type="CDD" id="cd14014">
    <property type="entry name" value="STKc_PknB_like"/>
    <property type="match status" value="1"/>
</dbReference>
<evidence type="ECO:0000256" key="2">
    <source>
        <dbReference type="ARBA" id="ARBA00022527"/>
    </source>
</evidence>
<keyword evidence="2" id="KW-0723">Serine/threonine-protein kinase</keyword>
<evidence type="ECO:0000259" key="12">
    <source>
        <dbReference type="PROSITE" id="PS50011"/>
    </source>
</evidence>
<feature type="binding site" evidence="9">
    <location>
        <position position="39"/>
    </location>
    <ligand>
        <name>ATP</name>
        <dbReference type="ChEBI" id="CHEBI:30616"/>
    </ligand>
</feature>
<dbReference type="EMBL" id="JAUSZV010000005">
    <property type="protein sequence ID" value="MDQ0908547.1"/>
    <property type="molecule type" value="Genomic_DNA"/>
</dbReference>
<evidence type="ECO:0000256" key="1">
    <source>
        <dbReference type="ARBA" id="ARBA00012513"/>
    </source>
</evidence>
<evidence type="ECO:0000256" key="11">
    <source>
        <dbReference type="SAM" id="MobiDB-lite"/>
    </source>
</evidence>